<evidence type="ECO:0000313" key="6">
    <source>
        <dbReference type="Proteomes" id="UP000240830"/>
    </source>
</evidence>
<dbReference type="GO" id="GO:0005739">
    <property type="term" value="C:mitochondrion"/>
    <property type="evidence" value="ECO:0007669"/>
    <property type="project" value="TreeGrafter"/>
</dbReference>
<dbReference type="Pfam" id="PF00350">
    <property type="entry name" value="Dynamin_N"/>
    <property type="match status" value="1"/>
</dbReference>
<dbReference type="STRING" id="1246581.A0A2H9TQ03"/>
<dbReference type="GO" id="GO:0048312">
    <property type="term" value="P:intracellular distribution of mitochondria"/>
    <property type="evidence" value="ECO:0007669"/>
    <property type="project" value="TreeGrafter"/>
</dbReference>
<evidence type="ECO:0000313" key="5">
    <source>
        <dbReference type="EMBL" id="PJF19833.1"/>
    </source>
</evidence>
<comment type="caution">
    <text evidence="5">The sequence shown here is derived from an EMBL/GenBank/DDBJ whole genome shotgun (WGS) entry which is preliminary data.</text>
</comment>
<dbReference type="GO" id="GO:0005777">
    <property type="term" value="C:peroxisome"/>
    <property type="evidence" value="ECO:0007669"/>
    <property type="project" value="TreeGrafter"/>
</dbReference>
<keyword evidence="1 3" id="KW-0547">Nucleotide-binding</keyword>
<evidence type="ECO:0000256" key="1">
    <source>
        <dbReference type="ARBA" id="ARBA00022741"/>
    </source>
</evidence>
<dbReference type="PANTHER" id="PTHR11566:SF235">
    <property type="entry name" value="DYNAMIN-RELATED PROTEIN DNM1"/>
    <property type="match status" value="1"/>
</dbReference>
<dbReference type="GO" id="GO:0016559">
    <property type="term" value="P:peroxisome fission"/>
    <property type="evidence" value="ECO:0007669"/>
    <property type="project" value="TreeGrafter"/>
</dbReference>
<dbReference type="Gene3D" id="3.40.50.300">
    <property type="entry name" value="P-loop containing nucleotide triphosphate hydrolases"/>
    <property type="match status" value="1"/>
</dbReference>
<protein>
    <submittedName>
        <fullName evidence="5">Dynamin, GTPase domain-containing protein</fullName>
    </submittedName>
</protein>
<keyword evidence="6" id="KW-1185">Reference proteome</keyword>
<evidence type="ECO:0000256" key="2">
    <source>
        <dbReference type="ARBA" id="ARBA00023134"/>
    </source>
</evidence>
<gene>
    <name evidence="5" type="ORF">PSACC_00343</name>
</gene>
<dbReference type="OrthoDB" id="5061070at2759"/>
<organism evidence="5 6">
    <name type="scientific">Paramicrosporidium saccamoebae</name>
    <dbReference type="NCBI Taxonomy" id="1246581"/>
    <lineage>
        <taxon>Eukaryota</taxon>
        <taxon>Fungi</taxon>
        <taxon>Fungi incertae sedis</taxon>
        <taxon>Cryptomycota</taxon>
        <taxon>Cryptomycota incertae sedis</taxon>
        <taxon>Paramicrosporidium</taxon>
    </lineage>
</organism>
<dbReference type="PROSITE" id="PS51718">
    <property type="entry name" value="G_DYNAMIN_2"/>
    <property type="match status" value="1"/>
</dbReference>
<dbReference type="InterPro" id="IPR001401">
    <property type="entry name" value="Dynamin_GTPase"/>
</dbReference>
<dbReference type="GO" id="GO:0005525">
    <property type="term" value="F:GTP binding"/>
    <property type="evidence" value="ECO:0007669"/>
    <property type="project" value="UniProtKB-KW"/>
</dbReference>
<dbReference type="Pfam" id="PF01031">
    <property type="entry name" value="Dynamin_M"/>
    <property type="match status" value="1"/>
</dbReference>
<comment type="similarity">
    <text evidence="3">Belongs to the TRAFAC class dynamin-like GTPase superfamily. Dynamin/Fzo/YdjA family.</text>
</comment>
<dbReference type="CDD" id="cd08771">
    <property type="entry name" value="DLP_1"/>
    <property type="match status" value="1"/>
</dbReference>
<reference evidence="5 6" key="1">
    <citation type="submission" date="2016-10" db="EMBL/GenBank/DDBJ databases">
        <title>The genome of Paramicrosporidium saccamoebae is the missing link in understanding Cryptomycota and Microsporidia evolution.</title>
        <authorList>
            <person name="Quandt C.A."/>
            <person name="Beaudet D."/>
            <person name="Corsaro D."/>
            <person name="Michel R."/>
            <person name="Corradi N."/>
            <person name="James T."/>
        </authorList>
    </citation>
    <scope>NUCLEOTIDE SEQUENCE [LARGE SCALE GENOMIC DNA]</scope>
    <source>
        <strain evidence="5 6">KSL3</strain>
    </source>
</reference>
<feature type="domain" description="Dynamin-type G" evidence="4">
    <location>
        <begin position="29"/>
        <end position="297"/>
    </location>
</feature>
<dbReference type="GO" id="GO:0005874">
    <property type="term" value="C:microtubule"/>
    <property type="evidence" value="ECO:0007669"/>
    <property type="project" value="TreeGrafter"/>
</dbReference>
<dbReference type="InterPro" id="IPR022812">
    <property type="entry name" value="Dynamin"/>
</dbReference>
<dbReference type="GO" id="GO:0016020">
    <property type="term" value="C:membrane"/>
    <property type="evidence" value="ECO:0007669"/>
    <property type="project" value="TreeGrafter"/>
</dbReference>
<dbReference type="PROSITE" id="PS00410">
    <property type="entry name" value="G_DYNAMIN_1"/>
    <property type="match status" value="1"/>
</dbReference>
<dbReference type="PANTHER" id="PTHR11566">
    <property type="entry name" value="DYNAMIN"/>
    <property type="match status" value="1"/>
</dbReference>
<dbReference type="InterPro" id="IPR030381">
    <property type="entry name" value="G_DYNAMIN_dom"/>
</dbReference>
<dbReference type="GO" id="GO:0006897">
    <property type="term" value="P:endocytosis"/>
    <property type="evidence" value="ECO:0007669"/>
    <property type="project" value="TreeGrafter"/>
</dbReference>
<dbReference type="AlphaFoldDB" id="A0A2H9TQ03"/>
<dbReference type="GO" id="GO:0000266">
    <property type="term" value="P:mitochondrial fission"/>
    <property type="evidence" value="ECO:0007669"/>
    <property type="project" value="TreeGrafter"/>
</dbReference>
<proteinExistence type="inferred from homology"/>
<keyword evidence="2 3" id="KW-0342">GTP-binding</keyword>
<evidence type="ECO:0000256" key="3">
    <source>
        <dbReference type="RuleBase" id="RU003932"/>
    </source>
</evidence>
<dbReference type="InterPro" id="IPR019762">
    <property type="entry name" value="Dynamin_GTPase_CS"/>
</dbReference>
<dbReference type="SUPFAM" id="SSF52540">
    <property type="entry name" value="P-loop containing nucleoside triphosphate hydrolases"/>
    <property type="match status" value="1"/>
</dbReference>
<dbReference type="Proteomes" id="UP000240830">
    <property type="component" value="Unassembled WGS sequence"/>
</dbReference>
<dbReference type="GO" id="GO:0003924">
    <property type="term" value="F:GTPase activity"/>
    <property type="evidence" value="ECO:0007669"/>
    <property type="project" value="InterPro"/>
</dbReference>
<dbReference type="InterPro" id="IPR045063">
    <property type="entry name" value="Dynamin_N"/>
</dbReference>
<dbReference type="SMART" id="SM00053">
    <property type="entry name" value="DYNc"/>
    <property type="match status" value="1"/>
</dbReference>
<dbReference type="FunFam" id="3.40.50.300:FF:001027">
    <property type="entry name" value="dynamin-related protein 3A"/>
    <property type="match status" value="1"/>
</dbReference>
<dbReference type="EMBL" id="MTSL01000037">
    <property type="protein sequence ID" value="PJF19833.1"/>
    <property type="molecule type" value="Genomic_DNA"/>
</dbReference>
<evidence type="ECO:0000259" key="4">
    <source>
        <dbReference type="PROSITE" id="PS51718"/>
    </source>
</evidence>
<sequence length="360" mass="40187">MDQLIPIINKLQEVFEAIDPDSPDAGIPDVDLPRIVVVGSQSSGKSSVLESLVQRDFLPRGKDIVTRRPLVLQLLHVSQGQRPEEWGEFGHLPGRRFADFLQIRREIEEDTARIAGSNKGISRQPIHLKIYSPHVVNLTLVDLPGIAKIPVGEQPQDIESQLRQLVLEYISRPNSVILAVTPANSDLVNSDALQIAREVDPTGARTIGVLTKLDLMDAGTHAGDILCNRASFRLQLGFIGVVNRSQHDINVNKPIAEAMRQETEFFRNHAHYRHIAHRCGTQFLAKELNKHIRDQLPELRTRINTLILSTQNELQCLGDLGLPGKAHRGTLLLKLVTSYVTEFNEAIEGTLRRNATSEEL</sequence>
<dbReference type="PRINTS" id="PR00195">
    <property type="entry name" value="DYNAMIN"/>
</dbReference>
<name>A0A2H9TQ03_9FUNG</name>
<dbReference type="InterPro" id="IPR000375">
    <property type="entry name" value="Dynamin_stalk"/>
</dbReference>
<dbReference type="GO" id="GO:0008017">
    <property type="term" value="F:microtubule binding"/>
    <property type="evidence" value="ECO:0007669"/>
    <property type="project" value="TreeGrafter"/>
</dbReference>
<dbReference type="InterPro" id="IPR027417">
    <property type="entry name" value="P-loop_NTPase"/>
</dbReference>
<accession>A0A2H9TQ03</accession>